<comment type="caution">
    <text evidence="2">The sequence shown here is derived from an EMBL/GenBank/DDBJ whole genome shotgun (WGS) entry which is preliminary data.</text>
</comment>
<accession>A0A8X6H8F1</accession>
<keyword evidence="1" id="KW-0812">Transmembrane</keyword>
<organism evidence="2 3">
    <name type="scientific">Trichonephila clavata</name>
    <name type="common">Joro spider</name>
    <name type="synonym">Nephila clavata</name>
    <dbReference type="NCBI Taxonomy" id="2740835"/>
    <lineage>
        <taxon>Eukaryota</taxon>
        <taxon>Metazoa</taxon>
        <taxon>Ecdysozoa</taxon>
        <taxon>Arthropoda</taxon>
        <taxon>Chelicerata</taxon>
        <taxon>Arachnida</taxon>
        <taxon>Araneae</taxon>
        <taxon>Araneomorphae</taxon>
        <taxon>Entelegynae</taxon>
        <taxon>Araneoidea</taxon>
        <taxon>Nephilidae</taxon>
        <taxon>Trichonephila</taxon>
    </lineage>
</organism>
<evidence type="ECO:0000313" key="2">
    <source>
        <dbReference type="EMBL" id="GFR19171.1"/>
    </source>
</evidence>
<feature type="transmembrane region" description="Helical" evidence="1">
    <location>
        <begin position="72"/>
        <end position="90"/>
    </location>
</feature>
<feature type="transmembrane region" description="Helical" evidence="1">
    <location>
        <begin position="379"/>
        <end position="396"/>
    </location>
</feature>
<name>A0A8X6H8F1_TRICU</name>
<feature type="transmembrane region" description="Helical" evidence="1">
    <location>
        <begin position="257"/>
        <end position="284"/>
    </location>
</feature>
<protein>
    <recommendedName>
        <fullName evidence="4">Gustatory receptor</fullName>
    </recommendedName>
</protein>
<keyword evidence="1" id="KW-1133">Transmembrane helix</keyword>
<evidence type="ECO:0000313" key="3">
    <source>
        <dbReference type="Proteomes" id="UP000887116"/>
    </source>
</evidence>
<evidence type="ECO:0000256" key="1">
    <source>
        <dbReference type="SAM" id="Phobius"/>
    </source>
</evidence>
<keyword evidence="3" id="KW-1185">Reference proteome</keyword>
<keyword evidence="1" id="KW-0472">Membrane</keyword>
<dbReference type="EMBL" id="BMAO01007882">
    <property type="protein sequence ID" value="GFR19171.1"/>
    <property type="molecule type" value="Genomic_DNA"/>
</dbReference>
<dbReference type="Proteomes" id="UP000887116">
    <property type="component" value="Unassembled WGS sequence"/>
</dbReference>
<feature type="transmembrane region" description="Helical" evidence="1">
    <location>
        <begin position="102"/>
        <end position="120"/>
    </location>
</feature>
<proteinExistence type="predicted"/>
<gene>
    <name evidence="2" type="primary">AVEN_238246_1</name>
    <name evidence="2" type="ORF">TNCT_3401</name>
</gene>
<feature type="transmembrane region" description="Helical" evidence="1">
    <location>
        <begin position="304"/>
        <end position="326"/>
    </location>
</feature>
<sequence>MKGFLRNRRNSPSNVSYFNTGKKLQNKIQLKLCTRAARLKGKFPIPKLLHSVLHWTSLIESSKNTIWNRTTSVIFGILLHFACFNVWYIAETHFQAKLIKVGLSYLISYSLTVVIWYTTIYKRKHLKNLLENIKDIKSFPGEKIINLFVSLLCTIPIALSTVEASSLNNSKEGKMYTYGNNTGNDLMNVLFYMQIILYYVIYPTYTNIMALLYGTLCLRCFVHINVLSTEVVHCSPKTFGLPKQLDILKRKAKIKEILIIIQDLFSLPILLIIISNAAMCGSATGYLLTESWNETFMAMKIEVAYYGINAFVCVVSILWVAGALPIEMNKFKETFHSKTHSRLLYYHTKDELYLKREVVNEPDFVLTGCEIISYKRSTVLAFVGTLLTYTVLVISID</sequence>
<reference evidence="2" key="1">
    <citation type="submission" date="2020-07" db="EMBL/GenBank/DDBJ databases">
        <title>Multicomponent nature underlies the extraordinary mechanical properties of spider dragline silk.</title>
        <authorList>
            <person name="Kono N."/>
            <person name="Nakamura H."/>
            <person name="Mori M."/>
            <person name="Yoshida Y."/>
            <person name="Ohtoshi R."/>
            <person name="Malay A.D."/>
            <person name="Moran D.A.P."/>
            <person name="Tomita M."/>
            <person name="Numata K."/>
            <person name="Arakawa K."/>
        </authorList>
    </citation>
    <scope>NUCLEOTIDE SEQUENCE</scope>
</reference>
<dbReference type="AlphaFoldDB" id="A0A8X6H8F1"/>
<evidence type="ECO:0008006" key="4">
    <source>
        <dbReference type="Google" id="ProtNLM"/>
    </source>
</evidence>
<feature type="transmembrane region" description="Helical" evidence="1">
    <location>
        <begin position="144"/>
        <end position="166"/>
    </location>
</feature>